<feature type="transmembrane region" description="Helical" evidence="6">
    <location>
        <begin position="70"/>
        <end position="90"/>
    </location>
</feature>
<dbReference type="OrthoDB" id="9814238at2"/>
<accession>G9YII6</accession>
<dbReference type="HOGENOM" id="CLU_033863_15_1_9"/>
<dbReference type="RefSeq" id="WP_006790446.1">
    <property type="nucleotide sequence ID" value="NZ_JH417603.1"/>
</dbReference>
<evidence type="ECO:0000256" key="4">
    <source>
        <dbReference type="ARBA" id="ARBA00022989"/>
    </source>
</evidence>
<dbReference type="PANTHER" id="PTHR32322:SF2">
    <property type="entry name" value="EAMA DOMAIN-CONTAINING PROTEIN"/>
    <property type="match status" value="1"/>
</dbReference>
<dbReference type="InterPro" id="IPR037185">
    <property type="entry name" value="EmrE-like"/>
</dbReference>
<feature type="transmembrane region" description="Helical" evidence="6">
    <location>
        <begin position="188"/>
        <end position="205"/>
    </location>
</feature>
<feature type="domain" description="EamA" evidence="7">
    <location>
        <begin position="12"/>
        <end position="143"/>
    </location>
</feature>
<gene>
    <name evidence="8" type="ORF">HMPREF0080_01478</name>
</gene>
<dbReference type="Gene3D" id="1.10.3730.20">
    <property type="match status" value="1"/>
</dbReference>
<evidence type="ECO:0000313" key="9">
    <source>
        <dbReference type="Proteomes" id="UP000005481"/>
    </source>
</evidence>
<reference evidence="8 9" key="1">
    <citation type="submission" date="2011-08" db="EMBL/GenBank/DDBJ databases">
        <authorList>
            <person name="Weinstock G."/>
            <person name="Sodergren E."/>
            <person name="Clifton S."/>
            <person name="Fulton L."/>
            <person name="Fulton B."/>
            <person name="Courtney L."/>
            <person name="Fronick C."/>
            <person name="Harrison M."/>
            <person name="Strong C."/>
            <person name="Farmer C."/>
            <person name="Delahaunty K."/>
            <person name="Markovic C."/>
            <person name="Hall O."/>
            <person name="Minx P."/>
            <person name="Tomlinson C."/>
            <person name="Mitreva M."/>
            <person name="Hou S."/>
            <person name="Chen J."/>
            <person name="Wollam A."/>
            <person name="Pepin K.H."/>
            <person name="Johnson M."/>
            <person name="Bhonagiri V."/>
            <person name="Zhang X."/>
            <person name="Suruliraj S."/>
            <person name="Warren W."/>
            <person name="Chinwalla A."/>
            <person name="Mardis E.R."/>
            <person name="Wilson R.K."/>
        </authorList>
    </citation>
    <scope>NUCLEOTIDE SEQUENCE [LARGE SCALE GENOMIC DNA]</scope>
    <source>
        <strain evidence="8 9">F0357</strain>
    </source>
</reference>
<feature type="transmembrane region" description="Helical" evidence="6">
    <location>
        <begin position="96"/>
        <end position="117"/>
    </location>
</feature>
<dbReference type="Pfam" id="PF00892">
    <property type="entry name" value="EamA"/>
    <property type="match status" value="2"/>
</dbReference>
<keyword evidence="4 6" id="KW-1133">Transmembrane helix</keyword>
<dbReference type="SUPFAM" id="SSF103481">
    <property type="entry name" value="Multidrug resistance efflux transporter EmrE"/>
    <property type="match status" value="2"/>
</dbReference>
<comment type="subcellular location">
    <subcellularLocation>
        <location evidence="1">Membrane</location>
        <topology evidence="1">Multi-pass membrane protein</topology>
    </subcellularLocation>
</comment>
<dbReference type="GO" id="GO:0016020">
    <property type="term" value="C:membrane"/>
    <property type="evidence" value="ECO:0007669"/>
    <property type="project" value="UniProtKB-SubCell"/>
</dbReference>
<dbReference type="EMBL" id="AGCJ01000066">
    <property type="protein sequence ID" value="EHM39439.1"/>
    <property type="molecule type" value="Genomic_DNA"/>
</dbReference>
<evidence type="ECO:0000256" key="6">
    <source>
        <dbReference type="SAM" id="Phobius"/>
    </source>
</evidence>
<feature type="transmembrane region" description="Helical" evidence="6">
    <location>
        <begin position="158"/>
        <end position="176"/>
    </location>
</feature>
<dbReference type="PANTHER" id="PTHR32322">
    <property type="entry name" value="INNER MEMBRANE TRANSPORTER"/>
    <property type="match status" value="1"/>
</dbReference>
<evidence type="ECO:0000256" key="1">
    <source>
        <dbReference type="ARBA" id="ARBA00004141"/>
    </source>
</evidence>
<dbReference type="Proteomes" id="UP000005481">
    <property type="component" value="Unassembled WGS sequence"/>
</dbReference>
<feature type="domain" description="EamA" evidence="7">
    <location>
        <begin position="157"/>
        <end position="289"/>
    </location>
</feature>
<feature type="transmembrane region" description="Helical" evidence="6">
    <location>
        <begin position="217"/>
        <end position="237"/>
    </location>
</feature>
<dbReference type="InterPro" id="IPR050638">
    <property type="entry name" value="AA-Vitamin_Transporters"/>
</dbReference>
<evidence type="ECO:0000256" key="3">
    <source>
        <dbReference type="ARBA" id="ARBA00022692"/>
    </source>
</evidence>
<sequence>MIENPANQKKAKLMLLTAMILFGTLGLFIRYIGEIPSSVIALIRAAVGCLFLLVFIRVRKISLSRTALKANLKLLTVSGAFLGFNWIFLFEAFKHTSIAIAVICYYMAPVIVILASPFTLGERLTPRKVCGVFGALLGMICISGIYRTGFSAAADISGIFFGLLAACFYAAVILCNQKIKSVASYDRTIIQLFIACLALLPYTVLTEYGTPIYITPFSLAVLLFIGIVHTGITYVLFFSSIKDLPAQSVAIFTYLDPIVAVLLSVLFLGESLTPVGALGAFLVLGSTFFSEQE</sequence>
<evidence type="ECO:0000256" key="5">
    <source>
        <dbReference type="ARBA" id="ARBA00023136"/>
    </source>
</evidence>
<keyword evidence="3 6" id="KW-0812">Transmembrane</keyword>
<proteinExistence type="inferred from homology"/>
<comment type="similarity">
    <text evidence="2">Belongs to the EamA transporter family.</text>
</comment>
<keyword evidence="9" id="KW-1185">Reference proteome</keyword>
<dbReference type="eggNOG" id="COG0697">
    <property type="taxonomic scope" value="Bacteria"/>
</dbReference>
<feature type="transmembrane region" description="Helical" evidence="6">
    <location>
        <begin position="39"/>
        <end position="58"/>
    </location>
</feature>
<evidence type="ECO:0000256" key="2">
    <source>
        <dbReference type="ARBA" id="ARBA00007362"/>
    </source>
</evidence>
<dbReference type="InterPro" id="IPR000620">
    <property type="entry name" value="EamA_dom"/>
</dbReference>
<evidence type="ECO:0000259" key="7">
    <source>
        <dbReference type="Pfam" id="PF00892"/>
    </source>
</evidence>
<comment type="caution">
    <text evidence="8">The sequence shown here is derived from an EMBL/GenBank/DDBJ whole genome shotgun (WGS) entry which is preliminary data.</text>
</comment>
<name>G9YII6_9FIRM</name>
<feature type="transmembrane region" description="Helical" evidence="6">
    <location>
        <begin position="12"/>
        <end position="33"/>
    </location>
</feature>
<feature type="transmembrane region" description="Helical" evidence="6">
    <location>
        <begin position="129"/>
        <end position="146"/>
    </location>
</feature>
<dbReference type="AlphaFoldDB" id="G9YII6"/>
<evidence type="ECO:0000313" key="8">
    <source>
        <dbReference type="EMBL" id="EHM39439.1"/>
    </source>
</evidence>
<organism evidence="8 9">
    <name type="scientific">Anaeroglobus geminatus F0357</name>
    <dbReference type="NCBI Taxonomy" id="861450"/>
    <lineage>
        <taxon>Bacteria</taxon>
        <taxon>Bacillati</taxon>
        <taxon>Bacillota</taxon>
        <taxon>Negativicutes</taxon>
        <taxon>Veillonellales</taxon>
        <taxon>Veillonellaceae</taxon>
        <taxon>Anaeroglobus</taxon>
    </lineage>
</organism>
<protein>
    <recommendedName>
        <fullName evidence="7">EamA domain-containing protein</fullName>
    </recommendedName>
</protein>
<keyword evidence="5 6" id="KW-0472">Membrane</keyword>